<dbReference type="Gene3D" id="3.30.830.10">
    <property type="entry name" value="Metalloenzyme, LuxS/M16 peptidase-like"/>
    <property type="match status" value="1"/>
</dbReference>
<reference evidence="1" key="1">
    <citation type="submission" date="2023-03" db="EMBL/GenBank/DDBJ databases">
        <title>Massive genome expansion in bonnet fungi (Mycena s.s.) driven by repeated elements and novel gene families across ecological guilds.</title>
        <authorList>
            <consortium name="Lawrence Berkeley National Laboratory"/>
            <person name="Harder C.B."/>
            <person name="Miyauchi S."/>
            <person name="Viragh M."/>
            <person name="Kuo A."/>
            <person name="Thoen E."/>
            <person name="Andreopoulos B."/>
            <person name="Lu D."/>
            <person name="Skrede I."/>
            <person name="Drula E."/>
            <person name="Henrissat B."/>
            <person name="Morin E."/>
            <person name="Kohler A."/>
            <person name="Barry K."/>
            <person name="LaButti K."/>
            <person name="Morin E."/>
            <person name="Salamov A."/>
            <person name="Lipzen A."/>
            <person name="Mereny Z."/>
            <person name="Hegedus B."/>
            <person name="Baldrian P."/>
            <person name="Stursova M."/>
            <person name="Weitz H."/>
            <person name="Taylor A."/>
            <person name="Grigoriev I.V."/>
            <person name="Nagy L.G."/>
            <person name="Martin F."/>
            <person name="Kauserud H."/>
        </authorList>
    </citation>
    <scope>NUCLEOTIDE SEQUENCE</scope>
    <source>
        <strain evidence="1">CBHHK182m</strain>
    </source>
</reference>
<name>A0AAD7NJG5_9AGAR</name>
<proteinExistence type="predicted"/>
<dbReference type="AlphaFoldDB" id="A0AAD7NJG5"/>
<protein>
    <submittedName>
        <fullName evidence="1">Uncharacterized protein</fullName>
    </submittedName>
</protein>
<evidence type="ECO:0000313" key="1">
    <source>
        <dbReference type="EMBL" id="KAJ7763386.1"/>
    </source>
</evidence>
<evidence type="ECO:0000313" key="2">
    <source>
        <dbReference type="Proteomes" id="UP001215598"/>
    </source>
</evidence>
<keyword evidence="2" id="KW-1185">Reference proteome</keyword>
<organism evidence="1 2">
    <name type="scientific">Mycena metata</name>
    <dbReference type="NCBI Taxonomy" id="1033252"/>
    <lineage>
        <taxon>Eukaryota</taxon>
        <taxon>Fungi</taxon>
        <taxon>Dikarya</taxon>
        <taxon>Basidiomycota</taxon>
        <taxon>Agaricomycotina</taxon>
        <taxon>Agaricomycetes</taxon>
        <taxon>Agaricomycetidae</taxon>
        <taxon>Agaricales</taxon>
        <taxon>Marasmiineae</taxon>
        <taxon>Mycenaceae</taxon>
        <taxon>Mycena</taxon>
    </lineage>
</organism>
<dbReference type="EMBL" id="JARKIB010000030">
    <property type="protein sequence ID" value="KAJ7763386.1"/>
    <property type="molecule type" value="Genomic_DNA"/>
</dbReference>
<gene>
    <name evidence="1" type="ORF">B0H16DRAFT_1527689</name>
</gene>
<dbReference type="Proteomes" id="UP001215598">
    <property type="component" value="Unassembled WGS sequence"/>
</dbReference>
<sequence length="112" mass="12613">MSVLVTAVLEKMKGIVVAADRLEVMKEQAERDLDHFFKEKIYTLSDYYMYRILAGMTPGELQEALRSVNSEELQKHIKLLHSEEAKIAEMAEGALGSSQDAPALRFRGSQPL</sequence>
<accession>A0AAD7NJG5</accession>
<comment type="caution">
    <text evidence="1">The sequence shown here is derived from an EMBL/GenBank/DDBJ whole genome shotgun (WGS) entry which is preliminary data.</text>
</comment>